<dbReference type="Proteomes" id="UP000670092">
    <property type="component" value="Unassembled WGS sequence"/>
</dbReference>
<evidence type="ECO:0000313" key="1">
    <source>
        <dbReference type="EMBL" id="KAG5287731.1"/>
    </source>
</evidence>
<sequence>MRGVLKLNSNHPDQFKELYFFFQKCQCPTLGSWDSLVIMTLCVQYVRCQTVHPKGGTPGYALVSKSLSGTSSRIQPIIWGMAFCTNSYNLDLITDNATDINLWIRLPSPPAHTKMTKSLLFRGQVKGE</sequence>
<name>A0A8H8CR76_AJECA</name>
<comment type="caution">
    <text evidence="1">The sequence shown here is derived from an EMBL/GenBank/DDBJ whole genome shotgun (WGS) entry which is preliminary data.</text>
</comment>
<dbReference type="EMBL" id="JAEVHI010000007">
    <property type="protein sequence ID" value="KAG5287731.1"/>
    <property type="molecule type" value="Genomic_DNA"/>
</dbReference>
<evidence type="ECO:0000313" key="2">
    <source>
        <dbReference type="Proteomes" id="UP000670092"/>
    </source>
</evidence>
<accession>A0A8H8CR76</accession>
<organism evidence="1 2">
    <name type="scientific">Ajellomyces capsulatus</name>
    <name type="common">Darling's disease fungus</name>
    <name type="synonym">Histoplasma capsulatum</name>
    <dbReference type="NCBI Taxonomy" id="5037"/>
    <lineage>
        <taxon>Eukaryota</taxon>
        <taxon>Fungi</taxon>
        <taxon>Dikarya</taxon>
        <taxon>Ascomycota</taxon>
        <taxon>Pezizomycotina</taxon>
        <taxon>Eurotiomycetes</taxon>
        <taxon>Eurotiomycetidae</taxon>
        <taxon>Onygenales</taxon>
        <taxon>Ajellomycetaceae</taxon>
        <taxon>Histoplasma</taxon>
    </lineage>
</organism>
<reference evidence="1 2" key="1">
    <citation type="submission" date="2021-01" db="EMBL/GenBank/DDBJ databases">
        <title>Chromosome-level genome assembly of a human fungal pathogen reveals clustering of transcriptionally co-regulated genes.</title>
        <authorList>
            <person name="Voorhies M."/>
            <person name="Cohen S."/>
            <person name="Shea T.P."/>
            <person name="Petrus S."/>
            <person name="Munoz J.F."/>
            <person name="Poplawski S."/>
            <person name="Goldman W.E."/>
            <person name="Michael T."/>
            <person name="Cuomo C.A."/>
            <person name="Sil A."/>
            <person name="Beyhan S."/>
        </authorList>
    </citation>
    <scope>NUCLEOTIDE SEQUENCE [LARGE SCALE GENOMIC DNA]</scope>
    <source>
        <strain evidence="1 2">G184AR</strain>
    </source>
</reference>
<dbReference type="VEuPathDB" id="FungiDB:I7I52_11598"/>
<dbReference type="AlphaFoldDB" id="A0A8H8CR76"/>
<protein>
    <submittedName>
        <fullName evidence="1">Uncharacterized protein</fullName>
    </submittedName>
</protein>
<gene>
    <name evidence="1" type="ORF">I7I52_11598</name>
</gene>
<proteinExistence type="predicted"/>